<proteinExistence type="predicted"/>
<reference evidence="1 2" key="1">
    <citation type="submission" date="2014-10" db="EMBL/GenBank/DDBJ databases">
        <title>Draft genome of the hookworm Ancylostoma caninum.</title>
        <authorList>
            <person name="Mitreva M."/>
        </authorList>
    </citation>
    <scope>NUCLEOTIDE SEQUENCE [LARGE SCALE GENOMIC DNA]</scope>
    <source>
        <strain evidence="1 2">Baltimore</strain>
    </source>
</reference>
<protein>
    <submittedName>
        <fullName evidence="1">Uncharacterized protein</fullName>
    </submittedName>
</protein>
<evidence type="ECO:0000313" key="1">
    <source>
        <dbReference type="EMBL" id="RCN24736.1"/>
    </source>
</evidence>
<dbReference type="Proteomes" id="UP000252519">
    <property type="component" value="Unassembled WGS sequence"/>
</dbReference>
<dbReference type="AlphaFoldDB" id="A0A368EY83"/>
<gene>
    <name evidence="1" type="ORF">ANCCAN_29562</name>
</gene>
<dbReference type="EMBL" id="JOJR01017208">
    <property type="protein sequence ID" value="RCN24736.1"/>
    <property type="molecule type" value="Genomic_DNA"/>
</dbReference>
<evidence type="ECO:0000313" key="2">
    <source>
        <dbReference type="Proteomes" id="UP000252519"/>
    </source>
</evidence>
<accession>A0A368EY83</accession>
<organism evidence="1 2">
    <name type="scientific">Ancylostoma caninum</name>
    <name type="common">Dog hookworm</name>
    <dbReference type="NCBI Taxonomy" id="29170"/>
    <lineage>
        <taxon>Eukaryota</taxon>
        <taxon>Metazoa</taxon>
        <taxon>Ecdysozoa</taxon>
        <taxon>Nematoda</taxon>
        <taxon>Chromadorea</taxon>
        <taxon>Rhabditida</taxon>
        <taxon>Rhabditina</taxon>
        <taxon>Rhabditomorpha</taxon>
        <taxon>Strongyloidea</taxon>
        <taxon>Ancylostomatidae</taxon>
        <taxon>Ancylostomatinae</taxon>
        <taxon>Ancylostoma</taxon>
    </lineage>
</organism>
<sequence length="39" mass="4299">MIRRTSMSEPPSFTSSEISSRVLASLSLRSSYFSTKTGL</sequence>
<name>A0A368EY83_ANCCA</name>
<keyword evidence="2" id="KW-1185">Reference proteome</keyword>
<comment type="caution">
    <text evidence="1">The sequence shown here is derived from an EMBL/GenBank/DDBJ whole genome shotgun (WGS) entry which is preliminary data.</text>
</comment>